<dbReference type="EMBL" id="CP022540">
    <property type="protein sequence ID" value="ASP19964.1"/>
    <property type="molecule type" value="Genomic_DNA"/>
</dbReference>
<dbReference type="AlphaFoldDB" id="A0A222E181"/>
<dbReference type="RefSeq" id="WP_157733412.1">
    <property type="nucleotide sequence ID" value="NZ_CP022540.1"/>
</dbReference>
<reference evidence="2 3" key="1">
    <citation type="submission" date="2017-07" db="EMBL/GenBank/DDBJ databases">
        <title>Genome Sequence of Antarctobacter heliothermus Strain SMS3 Isolated from a culture of the Diatom Skeletonema marinoi.</title>
        <authorList>
            <person name="Topel M."/>
            <person name="Pinder M.I.M."/>
            <person name="Johansson O.N."/>
            <person name="Kourtchenko O."/>
            <person name="Godhe A."/>
            <person name="Clarke A.K."/>
        </authorList>
    </citation>
    <scope>NUCLEOTIDE SEQUENCE [LARGE SCALE GENOMIC DNA]</scope>
    <source>
        <strain evidence="2 3">SMS3</strain>
    </source>
</reference>
<gene>
    <name evidence="2" type="ORF">ANTHELSMS3_01253</name>
</gene>
<evidence type="ECO:0000313" key="3">
    <source>
        <dbReference type="Proteomes" id="UP000203589"/>
    </source>
</evidence>
<protein>
    <submittedName>
        <fullName evidence="2">Uncharacterized protein</fullName>
    </submittedName>
</protein>
<evidence type="ECO:0000313" key="2">
    <source>
        <dbReference type="EMBL" id="ASP19964.1"/>
    </source>
</evidence>
<name>A0A222E181_9RHOB</name>
<proteinExistence type="predicted"/>
<evidence type="ECO:0000256" key="1">
    <source>
        <dbReference type="SAM" id="SignalP"/>
    </source>
</evidence>
<organism evidence="2 3">
    <name type="scientific">Antarctobacter heliothermus</name>
    <dbReference type="NCBI Taxonomy" id="74033"/>
    <lineage>
        <taxon>Bacteria</taxon>
        <taxon>Pseudomonadati</taxon>
        <taxon>Pseudomonadota</taxon>
        <taxon>Alphaproteobacteria</taxon>
        <taxon>Rhodobacterales</taxon>
        <taxon>Roseobacteraceae</taxon>
        <taxon>Antarctobacter</taxon>
    </lineage>
</organism>
<accession>A0A222E181</accession>
<dbReference type="OrthoDB" id="10004574at2"/>
<dbReference type="Proteomes" id="UP000203589">
    <property type="component" value="Chromosome"/>
</dbReference>
<feature type="chain" id="PRO_5013256828" evidence="1">
    <location>
        <begin position="22"/>
        <end position="54"/>
    </location>
</feature>
<dbReference type="KEGG" id="aht:ANTHELSMS3_01253"/>
<keyword evidence="3" id="KW-1185">Reference proteome</keyword>
<keyword evidence="1" id="KW-0732">Signal</keyword>
<feature type="signal peptide" evidence="1">
    <location>
        <begin position="1"/>
        <end position="21"/>
    </location>
</feature>
<sequence>MTRILLPLATACALLAGPGFADVGPVFLPDFTFPAPSPHPDVSTQGCTTTHPCK</sequence>